<sequence length="190" mass="19443">MTAVLVPLVCVLAALTVFDLVLTAGLIRRLRDTPASASPTPPGSGRPTGTERLPALGIGEPMPRSLARSFGDPTTGSVLVGVFSTECKACPDHLPDFDALGRRRRAEGLTTVAVLSGEADRLGAFRDVLGDAVTVVEDLGVGPFSSGAVTRDLGVRAWPSYVLFDAGGHVAHSAIALAGLPLGHADPVAA</sequence>
<dbReference type="CDD" id="cd02966">
    <property type="entry name" value="TlpA_like_family"/>
    <property type="match status" value="1"/>
</dbReference>
<evidence type="ECO:0000313" key="2">
    <source>
        <dbReference type="EMBL" id="GAA2015374.1"/>
    </source>
</evidence>
<dbReference type="EMBL" id="BAAAQN010000003">
    <property type="protein sequence ID" value="GAA2015374.1"/>
    <property type="molecule type" value="Genomic_DNA"/>
</dbReference>
<protein>
    <recommendedName>
        <fullName evidence="4">Thioredoxin domain-containing protein</fullName>
    </recommendedName>
</protein>
<evidence type="ECO:0008006" key="4">
    <source>
        <dbReference type="Google" id="ProtNLM"/>
    </source>
</evidence>
<dbReference type="SUPFAM" id="SSF52833">
    <property type="entry name" value="Thioredoxin-like"/>
    <property type="match status" value="1"/>
</dbReference>
<organism evidence="2 3">
    <name type="scientific">Catenulispora yoronensis</name>
    <dbReference type="NCBI Taxonomy" id="450799"/>
    <lineage>
        <taxon>Bacteria</taxon>
        <taxon>Bacillati</taxon>
        <taxon>Actinomycetota</taxon>
        <taxon>Actinomycetes</taxon>
        <taxon>Catenulisporales</taxon>
        <taxon>Catenulisporaceae</taxon>
        <taxon>Catenulispora</taxon>
    </lineage>
</organism>
<name>A0ABN2TPI7_9ACTN</name>
<keyword evidence="3" id="KW-1185">Reference proteome</keyword>
<dbReference type="Proteomes" id="UP001500751">
    <property type="component" value="Unassembled WGS sequence"/>
</dbReference>
<feature type="region of interest" description="Disordered" evidence="1">
    <location>
        <begin position="33"/>
        <end position="55"/>
    </location>
</feature>
<comment type="caution">
    <text evidence="2">The sequence shown here is derived from an EMBL/GenBank/DDBJ whole genome shotgun (WGS) entry which is preliminary data.</text>
</comment>
<dbReference type="Gene3D" id="3.40.30.10">
    <property type="entry name" value="Glutaredoxin"/>
    <property type="match status" value="1"/>
</dbReference>
<evidence type="ECO:0000313" key="3">
    <source>
        <dbReference type="Proteomes" id="UP001500751"/>
    </source>
</evidence>
<reference evidence="3" key="1">
    <citation type="journal article" date="2019" name="Int. J. Syst. Evol. Microbiol.">
        <title>The Global Catalogue of Microorganisms (GCM) 10K type strain sequencing project: providing services to taxonomists for standard genome sequencing and annotation.</title>
        <authorList>
            <consortium name="The Broad Institute Genomics Platform"/>
            <consortium name="The Broad Institute Genome Sequencing Center for Infectious Disease"/>
            <person name="Wu L."/>
            <person name="Ma J."/>
        </authorList>
    </citation>
    <scope>NUCLEOTIDE SEQUENCE [LARGE SCALE GENOMIC DNA]</scope>
    <source>
        <strain evidence="3">JCM 16014</strain>
    </source>
</reference>
<gene>
    <name evidence="2" type="ORF">GCM10009839_08300</name>
</gene>
<accession>A0ABN2TPI7</accession>
<evidence type="ECO:0000256" key="1">
    <source>
        <dbReference type="SAM" id="MobiDB-lite"/>
    </source>
</evidence>
<dbReference type="InterPro" id="IPR036249">
    <property type="entry name" value="Thioredoxin-like_sf"/>
</dbReference>
<dbReference type="RefSeq" id="WP_344664124.1">
    <property type="nucleotide sequence ID" value="NZ_BAAAQN010000003.1"/>
</dbReference>
<proteinExistence type="predicted"/>